<dbReference type="CDD" id="cd00221">
    <property type="entry name" value="Vsr"/>
    <property type="match status" value="1"/>
</dbReference>
<reference evidence="8" key="1">
    <citation type="submission" date="2020-10" db="EMBL/GenBank/DDBJ databases">
        <authorList>
            <person name="Gilroy R."/>
        </authorList>
    </citation>
    <scope>NUCLEOTIDE SEQUENCE</scope>
    <source>
        <strain evidence="8">D5-748</strain>
    </source>
</reference>
<dbReference type="EMBL" id="JADIMO010000116">
    <property type="protein sequence ID" value="MBO8445839.1"/>
    <property type="molecule type" value="Genomic_DNA"/>
</dbReference>
<reference evidence="8" key="2">
    <citation type="journal article" date="2021" name="PeerJ">
        <title>Extensive microbial diversity within the chicken gut microbiome revealed by metagenomics and culture.</title>
        <authorList>
            <person name="Gilroy R."/>
            <person name="Ravi A."/>
            <person name="Getino M."/>
            <person name="Pursley I."/>
            <person name="Horton D.L."/>
            <person name="Alikhan N.F."/>
            <person name="Baker D."/>
            <person name="Gharbi K."/>
            <person name="Hall N."/>
            <person name="Watson M."/>
            <person name="Adriaenssens E.M."/>
            <person name="Foster-Nyarko E."/>
            <person name="Jarju S."/>
            <person name="Secka A."/>
            <person name="Antonio M."/>
            <person name="Oren A."/>
            <person name="Chaudhuri R.R."/>
            <person name="La Ragione R."/>
            <person name="Hildebrand F."/>
            <person name="Pallen M.J."/>
        </authorList>
    </citation>
    <scope>NUCLEOTIDE SEQUENCE</scope>
    <source>
        <strain evidence="8">D5-748</strain>
    </source>
</reference>
<dbReference type="GO" id="GO:0006298">
    <property type="term" value="P:mismatch repair"/>
    <property type="evidence" value="ECO:0007669"/>
    <property type="project" value="InterPro"/>
</dbReference>
<dbReference type="Pfam" id="PF03852">
    <property type="entry name" value="Vsr"/>
    <property type="match status" value="1"/>
</dbReference>
<protein>
    <submittedName>
        <fullName evidence="8">Very short patch repair endonuclease</fullName>
    </submittedName>
</protein>
<comment type="similarity">
    <text evidence="6">Belongs to the Vsr family.</text>
</comment>
<evidence type="ECO:0000256" key="7">
    <source>
        <dbReference type="SAM" id="Coils"/>
    </source>
</evidence>
<keyword evidence="4" id="KW-0378">Hydrolase</keyword>
<dbReference type="GO" id="GO:0016787">
    <property type="term" value="F:hydrolase activity"/>
    <property type="evidence" value="ECO:0007669"/>
    <property type="project" value="UniProtKB-KW"/>
</dbReference>
<accession>A0A9D9EIV1</accession>
<keyword evidence="2 8" id="KW-0255">Endonuclease</keyword>
<feature type="coiled-coil region" evidence="7">
    <location>
        <begin position="145"/>
        <end position="173"/>
    </location>
</feature>
<dbReference type="InterPro" id="IPR011335">
    <property type="entry name" value="Restrct_endonuc-II-like"/>
</dbReference>
<gene>
    <name evidence="8" type="ORF">IAC23_09170</name>
</gene>
<evidence type="ECO:0000256" key="4">
    <source>
        <dbReference type="ARBA" id="ARBA00022801"/>
    </source>
</evidence>
<dbReference type="NCBIfam" id="TIGR00632">
    <property type="entry name" value="vsr"/>
    <property type="match status" value="1"/>
</dbReference>
<sequence length="196" mass="23544">MADRMTKEQRHRCMSHIRSKDTRPEVLVRKSLFAAGFRYRLNVKALPGTPDIVLKKYHTIILINGCFWHGHEGCRHFVLPQTNRQFWEEKISRNRRRDTAVLARLEALGWKVLTVWECELEPARRTGTLESLPRKIMECSRQHEMEAAQRKRLRAERREEREAEKVRKSLARDEIYNRYEIPKRIMTESEKYDQNI</sequence>
<evidence type="ECO:0000256" key="6">
    <source>
        <dbReference type="ARBA" id="ARBA00029466"/>
    </source>
</evidence>
<dbReference type="Proteomes" id="UP000823619">
    <property type="component" value="Unassembled WGS sequence"/>
</dbReference>
<proteinExistence type="inferred from homology"/>
<keyword evidence="1" id="KW-0540">Nuclease</keyword>
<dbReference type="AlphaFoldDB" id="A0A9D9EIV1"/>
<keyword evidence="3" id="KW-0227">DNA damage</keyword>
<name>A0A9D9EIV1_9BACT</name>
<dbReference type="InterPro" id="IPR004603">
    <property type="entry name" value="DNA_mismatch_endonuc_vsr"/>
</dbReference>
<evidence type="ECO:0000256" key="5">
    <source>
        <dbReference type="ARBA" id="ARBA00023204"/>
    </source>
</evidence>
<dbReference type="GO" id="GO:0004519">
    <property type="term" value="F:endonuclease activity"/>
    <property type="evidence" value="ECO:0007669"/>
    <property type="project" value="UniProtKB-KW"/>
</dbReference>
<keyword evidence="5" id="KW-0234">DNA repair</keyword>
<evidence type="ECO:0000256" key="1">
    <source>
        <dbReference type="ARBA" id="ARBA00022722"/>
    </source>
</evidence>
<dbReference type="SUPFAM" id="SSF52980">
    <property type="entry name" value="Restriction endonuclease-like"/>
    <property type="match status" value="1"/>
</dbReference>
<evidence type="ECO:0000256" key="2">
    <source>
        <dbReference type="ARBA" id="ARBA00022759"/>
    </source>
</evidence>
<evidence type="ECO:0000313" key="9">
    <source>
        <dbReference type="Proteomes" id="UP000823619"/>
    </source>
</evidence>
<evidence type="ECO:0000256" key="3">
    <source>
        <dbReference type="ARBA" id="ARBA00022763"/>
    </source>
</evidence>
<dbReference type="Gene3D" id="3.40.960.10">
    <property type="entry name" value="VSR Endonuclease"/>
    <property type="match status" value="1"/>
</dbReference>
<comment type="caution">
    <text evidence="8">The sequence shown here is derived from an EMBL/GenBank/DDBJ whole genome shotgun (WGS) entry which is preliminary data.</text>
</comment>
<evidence type="ECO:0000313" key="8">
    <source>
        <dbReference type="EMBL" id="MBO8445839.1"/>
    </source>
</evidence>
<organism evidence="8 9">
    <name type="scientific">Candidatus Cryptobacteroides merdavium</name>
    <dbReference type="NCBI Taxonomy" id="2840769"/>
    <lineage>
        <taxon>Bacteria</taxon>
        <taxon>Pseudomonadati</taxon>
        <taxon>Bacteroidota</taxon>
        <taxon>Bacteroidia</taxon>
        <taxon>Bacteroidales</taxon>
        <taxon>Candidatus Cryptobacteroides</taxon>
    </lineage>
</organism>
<keyword evidence="7" id="KW-0175">Coiled coil</keyword>